<reference evidence="1" key="1">
    <citation type="submission" date="2020-07" db="EMBL/GenBank/DDBJ databases">
        <title>Huge and variable diversity of episymbiotic CPR bacteria and DPANN archaea in groundwater ecosystems.</title>
        <authorList>
            <person name="He C.Y."/>
            <person name="Keren R."/>
            <person name="Whittaker M."/>
            <person name="Farag I.F."/>
            <person name="Doudna J."/>
            <person name="Cate J.H.D."/>
            <person name="Banfield J.F."/>
        </authorList>
    </citation>
    <scope>NUCLEOTIDE SEQUENCE</scope>
    <source>
        <strain evidence="1">NC_groundwater_763_Ag_S-0.2um_68_21</strain>
    </source>
</reference>
<comment type="caution">
    <text evidence="1">The sequence shown here is derived from an EMBL/GenBank/DDBJ whole genome shotgun (WGS) entry which is preliminary data.</text>
</comment>
<dbReference type="Proteomes" id="UP000782312">
    <property type="component" value="Unassembled WGS sequence"/>
</dbReference>
<organism evidence="1 2">
    <name type="scientific">Tectimicrobiota bacterium</name>
    <dbReference type="NCBI Taxonomy" id="2528274"/>
    <lineage>
        <taxon>Bacteria</taxon>
        <taxon>Pseudomonadati</taxon>
        <taxon>Nitrospinota/Tectimicrobiota group</taxon>
        <taxon>Candidatus Tectimicrobiota</taxon>
    </lineage>
</organism>
<evidence type="ECO:0000313" key="1">
    <source>
        <dbReference type="EMBL" id="MBI3127647.1"/>
    </source>
</evidence>
<name>A0A932MNJ6_UNCTE</name>
<dbReference type="EMBL" id="JACPUR010000019">
    <property type="protein sequence ID" value="MBI3127647.1"/>
    <property type="molecule type" value="Genomic_DNA"/>
</dbReference>
<dbReference type="AlphaFoldDB" id="A0A932MNJ6"/>
<evidence type="ECO:0000313" key="2">
    <source>
        <dbReference type="Proteomes" id="UP000782312"/>
    </source>
</evidence>
<gene>
    <name evidence="1" type="ORF">HYZ11_08605</name>
</gene>
<protein>
    <submittedName>
        <fullName evidence="1">Uncharacterized protein</fullName>
    </submittedName>
</protein>
<proteinExistence type="predicted"/>
<accession>A0A932MNJ6</accession>
<sequence>MDDEILKKILVEYPSGHEFSLRELKLRFRRTPEADLQRVIFSHLHRSDGGACETGLPVFRRIGADRYRVQLTAENINLLFGAGSRTPSPPGSIPPI</sequence>